<dbReference type="InterPro" id="IPR050204">
    <property type="entry name" value="AraC_XylS_family_regulators"/>
</dbReference>
<organism evidence="5 6">
    <name type="scientific">Marinobacterium zhoushanense</name>
    <dbReference type="NCBI Taxonomy" id="1679163"/>
    <lineage>
        <taxon>Bacteria</taxon>
        <taxon>Pseudomonadati</taxon>
        <taxon>Pseudomonadota</taxon>
        <taxon>Gammaproteobacteria</taxon>
        <taxon>Oceanospirillales</taxon>
        <taxon>Oceanospirillaceae</taxon>
        <taxon>Marinobacterium</taxon>
    </lineage>
</organism>
<keyword evidence="1" id="KW-0805">Transcription regulation</keyword>
<gene>
    <name evidence="5" type="ORF">GCM10011352_11240</name>
</gene>
<evidence type="ECO:0000256" key="1">
    <source>
        <dbReference type="ARBA" id="ARBA00023015"/>
    </source>
</evidence>
<comment type="caution">
    <text evidence="5">The sequence shown here is derived from an EMBL/GenBank/DDBJ whole genome shotgun (WGS) entry which is preliminary data.</text>
</comment>
<keyword evidence="2" id="KW-0238">DNA-binding</keyword>
<dbReference type="InterPro" id="IPR018060">
    <property type="entry name" value="HTH_AraC"/>
</dbReference>
<protein>
    <submittedName>
        <fullName evidence="5">Transcriptional regulator</fullName>
    </submittedName>
</protein>
<dbReference type="Pfam" id="PF14525">
    <property type="entry name" value="AraC_binding_2"/>
    <property type="match status" value="1"/>
</dbReference>
<dbReference type="EMBL" id="BMIJ01000002">
    <property type="protein sequence ID" value="GGB87087.1"/>
    <property type="molecule type" value="Genomic_DNA"/>
</dbReference>
<sequence>MARMNADANIRIKQLTEIKGHASLKVGSTHVSQKNYYNVYIKTGPVNPVFTMLENVSLFEAESSKKISADIQDTADAVSWMSNICGPHDLTVYNARKMHFRHVGNILNSTTTAIGHIEYGTDVTVKIEDLENSYSISLPISGFQELSTPDNKTESNITSGIIISPSAPCELNISGNCRKSLVRISRREMELSLESMIGKPIDKPLIFEPKMDARVGAPSAWWRTIRLIEQELSQAGSLYNFAPFIRDIEQALIKGLLTSQPHNYSDAVRDAFKRKLPAYIIKTIDYIRSNAKNDLHIEDIEWVAGVSRNKLYADFKVHFGEPPTAYLKRVRLEGVRNDIIASCGHESISNLAMNWGFSHLGRFSSEYKKLFGETPSDTQNRSRLEI</sequence>
<name>A0ABQ1K7T3_9GAMM</name>
<dbReference type="SUPFAM" id="SSF46689">
    <property type="entry name" value="Homeodomain-like"/>
    <property type="match status" value="2"/>
</dbReference>
<accession>A0ABQ1K7T3</accession>
<feature type="domain" description="HTH araC/xylS-type" evidence="4">
    <location>
        <begin position="281"/>
        <end position="381"/>
    </location>
</feature>
<keyword evidence="3" id="KW-0804">Transcription</keyword>
<dbReference type="InterPro" id="IPR018062">
    <property type="entry name" value="HTH_AraC-typ_CS"/>
</dbReference>
<reference evidence="6" key="1">
    <citation type="journal article" date="2019" name="Int. J. Syst. Evol. Microbiol.">
        <title>The Global Catalogue of Microorganisms (GCM) 10K type strain sequencing project: providing services to taxonomists for standard genome sequencing and annotation.</title>
        <authorList>
            <consortium name="The Broad Institute Genomics Platform"/>
            <consortium name="The Broad Institute Genome Sequencing Center for Infectious Disease"/>
            <person name="Wu L."/>
            <person name="Ma J."/>
        </authorList>
    </citation>
    <scope>NUCLEOTIDE SEQUENCE [LARGE SCALE GENOMIC DNA]</scope>
    <source>
        <strain evidence="6">CGMCC 1.15341</strain>
    </source>
</reference>
<dbReference type="PANTHER" id="PTHR46796">
    <property type="entry name" value="HTH-TYPE TRANSCRIPTIONAL ACTIVATOR RHAS-RELATED"/>
    <property type="match status" value="1"/>
</dbReference>
<evidence type="ECO:0000313" key="5">
    <source>
        <dbReference type="EMBL" id="GGB87087.1"/>
    </source>
</evidence>
<dbReference type="SMART" id="SM00342">
    <property type="entry name" value="HTH_ARAC"/>
    <property type="match status" value="1"/>
</dbReference>
<dbReference type="PROSITE" id="PS01124">
    <property type="entry name" value="HTH_ARAC_FAMILY_2"/>
    <property type="match status" value="1"/>
</dbReference>
<dbReference type="Proteomes" id="UP000629025">
    <property type="component" value="Unassembled WGS sequence"/>
</dbReference>
<evidence type="ECO:0000256" key="3">
    <source>
        <dbReference type="ARBA" id="ARBA00023163"/>
    </source>
</evidence>
<dbReference type="PANTHER" id="PTHR46796:SF12">
    <property type="entry name" value="HTH-TYPE DNA-BINDING TRANSCRIPTIONAL ACTIVATOR EUTR"/>
    <property type="match status" value="1"/>
</dbReference>
<dbReference type="Pfam" id="PF12833">
    <property type="entry name" value="HTH_18"/>
    <property type="match status" value="1"/>
</dbReference>
<evidence type="ECO:0000259" key="4">
    <source>
        <dbReference type="PROSITE" id="PS01124"/>
    </source>
</evidence>
<dbReference type="InterPro" id="IPR009057">
    <property type="entry name" value="Homeodomain-like_sf"/>
</dbReference>
<evidence type="ECO:0000313" key="6">
    <source>
        <dbReference type="Proteomes" id="UP000629025"/>
    </source>
</evidence>
<dbReference type="InterPro" id="IPR035418">
    <property type="entry name" value="AraC-bd_2"/>
</dbReference>
<keyword evidence="6" id="KW-1185">Reference proteome</keyword>
<proteinExistence type="predicted"/>
<dbReference type="PROSITE" id="PS00041">
    <property type="entry name" value="HTH_ARAC_FAMILY_1"/>
    <property type="match status" value="1"/>
</dbReference>
<dbReference type="Gene3D" id="1.10.10.60">
    <property type="entry name" value="Homeodomain-like"/>
    <property type="match status" value="1"/>
</dbReference>
<evidence type="ECO:0000256" key="2">
    <source>
        <dbReference type="ARBA" id="ARBA00023125"/>
    </source>
</evidence>